<organism evidence="2 3">
    <name type="scientific">Aduncisulcus paluster</name>
    <dbReference type="NCBI Taxonomy" id="2918883"/>
    <lineage>
        <taxon>Eukaryota</taxon>
        <taxon>Metamonada</taxon>
        <taxon>Carpediemonas-like organisms</taxon>
        <taxon>Aduncisulcus</taxon>
    </lineage>
</organism>
<evidence type="ECO:0000313" key="3">
    <source>
        <dbReference type="Proteomes" id="UP001057375"/>
    </source>
</evidence>
<sequence>MDISQRQEQFHKVEFEPLFKDSWRHFVDNFVHYLLVGLQFYAIQVVIEFLFYLPASMVWLPIIIAILFYIFVFPILYIAFFKNIYELKTKGHAQINIFAESMPFFRQGYWGHVGFFWVWACLQVLGVICLVIGVFFTLSIFTPGFCMRQYNTSLTVGQTLRRCWAAGMSYNNWFKGSLASLIIQVIIIPLSLVGWLSTSVFWLIMSYIIFGVIITILGIVFWGIFVTMFWRASDAEVAQSEDARPYPSNIHAPVASHNEFEQPEYVDPQAEPVHDTVPVDEGAIEGFGTVGDDIV</sequence>
<feature type="transmembrane region" description="Helical" evidence="1">
    <location>
        <begin position="204"/>
        <end position="230"/>
    </location>
</feature>
<evidence type="ECO:0000313" key="2">
    <source>
        <dbReference type="EMBL" id="GKT15429.1"/>
    </source>
</evidence>
<feature type="transmembrane region" description="Helical" evidence="1">
    <location>
        <begin position="58"/>
        <end position="80"/>
    </location>
</feature>
<feature type="transmembrane region" description="Helical" evidence="1">
    <location>
        <begin position="30"/>
        <end position="51"/>
    </location>
</feature>
<reference evidence="2" key="1">
    <citation type="submission" date="2022-03" db="EMBL/GenBank/DDBJ databases">
        <title>Draft genome sequence of Aduncisulcus paluster, a free-living microaerophilic Fornicata.</title>
        <authorList>
            <person name="Yuyama I."/>
            <person name="Kume K."/>
            <person name="Tamura T."/>
            <person name="Inagaki Y."/>
            <person name="Hashimoto T."/>
        </authorList>
    </citation>
    <scope>NUCLEOTIDE SEQUENCE</scope>
    <source>
        <strain evidence="2">NY0171</strain>
    </source>
</reference>
<keyword evidence="3" id="KW-1185">Reference proteome</keyword>
<comment type="caution">
    <text evidence="2">The sequence shown here is derived from an EMBL/GenBank/DDBJ whole genome shotgun (WGS) entry which is preliminary data.</text>
</comment>
<dbReference type="EMBL" id="BQXS01011672">
    <property type="protein sequence ID" value="GKT15429.1"/>
    <property type="molecule type" value="Genomic_DNA"/>
</dbReference>
<accession>A0ABQ5JSH2</accession>
<protein>
    <submittedName>
        <fullName evidence="2">Uncharacterized protein</fullName>
    </submittedName>
</protein>
<name>A0ABQ5JSH2_9EUKA</name>
<feature type="transmembrane region" description="Helical" evidence="1">
    <location>
        <begin position="178"/>
        <end position="198"/>
    </location>
</feature>
<keyword evidence="1" id="KW-1133">Transmembrane helix</keyword>
<evidence type="ECO:0000256" key="1">
    <source>
        <dbReference type="SAM" id="Phobius"/>
    </source>
</evidence>
<keyword evidence="1" id="KW-0472">Membrane</keyword>
<feature type="transmembrane region" description="Helical" evidence="1">
    <location>
        <begin position="116"/>
        <end position="141"/>
    </location>
</feature>
<keyword evidence="1" id="KW-0812">Transmembrane</keyword>
<dbReference type="Proteomes" id="UP001057375">
    <property type="component" value="Unassembled WGS sequence"/>
</dbReference>
<proteinExistence type="predicted"/>
<gene>
    <name evidence="2" type="ORF">ADUPG1_010706</name>
</gene>